<accession>A0A6L6QB33</accession>
<keyword evidence="1" id="KW-0472">Membrane</keyword>
<dbReference type="AlphaFoldDB" id="A0A6L6QB33"/>
<keyword evidence="3" id="KW-1185">Reference proteome</keyword>
<feature type="transmembrane region" description="Helical" evidence="1">
    <location>
        <begin position="50"/>
        <end position="75"/>
    </location>
</feature>
<evidence type="ECO:0000313" key="2">
    <source>
        <dbReference type="EMBL" id="MTW09261.1"/>
    </source>
</evidence>
<gene>
    <name evidence="2" type="ORF">GM658_01480</name>
</gene>
<dbReference type="InterPro" id="IPR009937">
    <property type="entry name" value="Phage_holin_3_6"/>
</dbReference>
<protein>
    <submittedName>
        <fullName evidence="2">Phage holin family protein</fullName>
    </submittedName>
</protein>
<name>A0A6L6QB33_9BURK</name>
<dbReference type="Pfam" id="PF07332">
    <property type="entry name" value="Phage_holin_3_6"/>
    <property type="match status" value="1"/>
</dbReference>
<proteinExistence type="predicted"/>
<dbReference type="EMBL" id="WNKX01000001">
    <property type="protein sequence ID" value="MTW09261.1"/>
    <property type="molecule type" value="Genomic_DNA"/>
</dbReference>
<sequence>MASENQVTPPPPGLIASLAGLAKNCLHLLLSRLELAALELTEVRDTLLQLSIVFAVAMLAAWFAIAFGTATLIYLCWEAMGWKILLVLAIAFAVLAIGLVLWGRSLVRQGKLGLTATMAELKSDRDMLL</sequence>
<dbReference type="OrthoDB" id="8777616at2"/>
<feature type="transmembrane region" description="Helical" evidence="1">
    <location>
        <begin position="81"/>
        <end position="102"/>
    </location>
</feature>
<keyword evidence="1" id="KW-0812">Transmembrane</keyword>
<organism evidence="2 3">
    <name type="scientific">Massilia eburnea</name>
    <dbReference type="NCBI Taxonomy" id="1776165"/>
    <lineage>
        <taxon>Bacteria</taxon>
        <taxon>Pseudomonadati</taxon>
        <taxon>Pseudomonadota</taxon>
        <taxon>Betaproteobacteria</taxon>
        <taxon>Burkholderiales</taxon>
        <taxon>Oxalobacteraceae</taxon>
        <taxon>Telluria group</taxon>
        <taxon>Massilia</taxon>
    </lineage>
</organism>
<dbReference type="RefSeq" id="WP_155452237.1">
    <property type="nucleotide sequence ID" value="NZ_WNKX01000001.1"/>
</dbReference>
<dbReference type="Proteomes" id="UP000472320">
    <property type="component" value="Unassembled WGS sequence"/>
</dbReference>
<comment type="caution">
    <text evidence="2">The sequence shown here is derived from an EMBL/GenBank/DDBJ whole genome shotgun (WGS) entry which is preliminary data.</text>
</comment>
<reference evidence="2 3" key="1">
    <citation type="submission" date="2019-11" db="EMBL/GenBank/DDBJ databases">
        <title>Type strains purchased from KCTC, JCM and DSMZ.</title>
        <authorList>
            <person name="Lu H."/>
        </authorList>
    </citation>
    <scope>NUCLEOTIDE SEQUENCE [LARGE SCALE GENOMIC DNA]</scope>
    <source>
        <strain evidence="2 3">JCM 31587</strain>
    </source>
</reference>
<evidence type="ECO:0000313" key="3">
    <source>
        <dbReference type="Proteomes" id="UP000472320"/>
    </source>
</evidence>
<keyword evidence="1" id="KW-1133">Transmembrane helix</keyword>
<evidence type="ECO:0000256" key="1">
    <source>
        <dbReference type="SAM" id="Phobius"/>
    </source>
</evidence>